<accession>A0A7Y6NS56</accession>
<dbReference type="Proteomes" id="UP000529637">
    <property type="component" value="Unassembled WGS sequence"/>
</dbReference>
<evidence type="ECO:0000313" key="1">
    <source>
        <dbReference type="EMBL" id="NUZ08348.1"/>
    </source>
</evidence>
<evidence type="ECO:0000313" key="2">
    <source>
        <dbReference type="Proteomes" id="UP000529637"/>
    </source>
</evidence>
<gene>
    <name evidence="1" type="ORF">HQN59_21580</name>
</gene>
<organism evidence="1 2">
    <name type="scientific">Piscinibacter koreensis</name>
    <dbReference type="NCBI Taxonomy" id="2742824"/>
    <lineage>
        <taxon>Bacteria</taxon>
        <taxon>Pseudomonadati</taxon>
        <taxon>Pseudomonadota</taxon>
        <taxon>Betaproteobacteria</taxon>
        <taxon>Burkholderiales</taxon>
        <taxon>Sphaerotilaceae</taxon>
        <taxon>Piscinibacter</taxon>
    </lineage>
</organism>
<sequence length="90" mass="9653">MTETTAMEPFTYKGYRLTVTSVALDTGFKASVAIVGLEGGRLRSQRFLDVEPCDEEADAIASAVVEAEAWIDREGGAVRSGTHTGFLPLD</sequence>
<proteinExistence type="predicted"/>
<dbReference type="EMBL" id="JABWMJ010000012">
    <property type="protein sequence ID" value="NUZ08348.1"/>
    <property type="molecule type" value="Genomic_DNA"/>
</dbReference>
<comment type="caution">
    <text evidence="1">The sequence shown here is derived from an EMBL/GenBank/DDBJ whole genome shotgun (WGS) entry which is preliminary data.</text>
</comment>
<dbReference type="AlphaFoldDB" id="A0A7Y6NS56"/>
<dbReference type="RefSeq" id="WP_176071183.1">
    <property type="nucleotide sequence ID" value="NZ_JABWMJ010000012.1"/>
</dbReference>
<keyword evidence="2" id="KW-1185">Reference proteome</keyword>
<name>A0A7Y6NS56_9BURK</name>
<protein>
    <submittedName>
        <fullName evidence="1">Uncharacterized protein</fullName>
    </submittedName>
</protein>
<reference evidence="1 2" key="1">
    <citation type="submission" date="2020-06" db="EMBL/GenBank/DDBJ databases">
        <title>Schlegella sp. ID0723 isolated from air conditioner.</title>
        <authorList>
            <person name="Kim D.Y."/>
            <person name="Kim D.-U."/>
        </authorList>
    </citation>
    <scope>NUCLEOTIDE SEQUENCE [LARGE SCALE GENOMIC DNA]</scope>
    <source>
        <strain evidence="1 2">ID0723</strain>
    </source>
</reference>